<name>A0A9P6MFF9_9FUNG</name>
<protein>
    <submittedName>
        <fullName evidence="2">Uncharacterized protein</fullName>
    </submittedName>
</protein>
<evidence type="ECO:0000256" key="1">
    <source>
        <dbReference type="SAM" id="MobiDB-lite"/>
    </source>
</evidence>
<feature type="compositionally biased region" description="Polar residues" evidence="1">
    <location>
        <begin position="1"/>
        <end position="15"/>
    </location>
</feature>
<reference evidence="2" key="1">
    <citation type="journal article" date="2020" name="Fungal Divers.">
        <title>Resolving the Mortierellaceae phylogeny through synthesis of multi-gene phylogenetics and phylogenomics.</title>
        <authorList>
            <person name="Vandepol N."/>
            <person name="Liber J."/>
            <person name="Desiro A."/>
            <person name="Na H."/>
            <person name="Kennedy M."/>
            <person name="Barry K."/>
            <person name="Grigoriev I.V."/>
            <person name="Miller A.N."/>
            <person name="O'Donnell K."/>
            <person name="Stajich J.E."/>
            <person name="Bonito G."/>
        </authorList>
    </citation>
    <scope>NUCLEOTIDE SEQUENCE</scope>
    <source>
        <strain evidence="2">MES-2147</strain>
    </source>
</reference>
<feature type="non-terminal residue" evidence="2">
    <location>
        <position position="1"/>
    </location>
</feature>
<evidence type="ECO:0000313" key="3">
    <source>
        <dbReference type="Proteomes" id="UP000749646"/>
    </source>
</evidence>
<dbReference type="Proteomes" id="UP000749646">
    <property type="component" value="Unassembled WGS sequence"/>
</dbReference>
<dbReference type="AlphaFoldDB" id="A0A9P6MFF9"/>
<feature type="region of interest" description="Disordered" evidence="1">
    <location>
        <begin position="1"/>
        <end position="82"/>
    </location>
</feature>
<sequence>KQPQGAVQVTPNSQQPHHEPTQPNPDQEERQPEQPGDNVDTSAALANSSPAATNNTTGTPPAAQQPTKAKRKRITPEQLEDL</sequence>
<organism evidence="2 3">
    <name type="scientific">Modicella reniformis</name>
    <dbReference type="NCBI Taxonomy" id="1440133"/>
    <lineage>
        <taxon>Eukaryota</taxon>
        <taxon>Fungi</taxon>
        <taxon>Fungi incertae sedis</taxon>
        <taxon>Mucoromycota</taxon>
        <taxon>Mortierellomycotina</taxon>
        <taxon>Mortierellomycetes</taxon>
        <taxon>Mortierellales</taxon>
        <taxon>Mortierellaceae</taxon>
        <taxon>Modicella</taxon>
    </lineage>
</organism>
<gene>
    <name evidence="2" type="ORF">BGZ65_007947</name>
</gene>
<comment type="caution">
    <text evidence="2">The sequence shown here is derived from an EMBL/GenBank/DDBJ whole genome shotgun (WGS) entry which is preliminary data.</text>
</comment>
<evidence type="ECO:0000313" key="2">
    <source>
        <dbReference type="EMBL" id="KAF9996468.1"/>
    </source>
</evidence>
<accession>A0A9P6MFF9</accession>
<proteinExistence type="predicted"/>
<feature type="non-terminal residue" evidence="2">
    <location>
        <position position="82"/>
    </location>
</feature>
<dbReference type="EMBL" id="JAAAHW010001162">
    <property type="protein sequence ID" value="KAF9996468.1"/>
    <property type="molecule type" value="Genomic_DNA"/>
</dbReference>
<feature type="compositionally biased region" description="Low complexity" evidence="1">
    <location>
        <begin position="41"/>
        <end position="67"/>
    </location>
</feature>
<keyword evidence="3" id="KW-1185">Reference proteome</keyword>